<protein>
    <recommendedName>
        <fullName evidence="2">Lipocalin</fullName>
    </recommendedName>
</protein>
<sequence length="258" mass="29221">MRISIPGATFEFVFLNKHTASTAESADAGTTGSPITKEKFLQKMQTSGPYWTWMTSYQDPTQTQKRTCISTNQVTETSADADTVFVQKYKFKGCTWYTYTHDAYYNVTFEEDKPSATNGLKMHWVPIAATQSGKPDEKVYGTARNYSFKYWDDQEECFVLTYSSTADQKECELLVWNPEVTAKPETQVGTEAKTEEKTEAEVEGRFKTCKKHYKTECPTGSQDVLFDEYCKITETGFLTLITNPPKGFNTSSCTVNSQ</sequence>
<proteinExistence type="evidence at transcript level"/>
<evidence type="ECO:0008006" key="2">
    <source>
        <dbReference type="Google" id="ProtNLM"/>
    </source>
</evidence>
<name>A0A023G894_AMBTT</name>
<reference evidence="1" key="1">
    <citation type="submission" date="2014-03" db="EMBL/GenBank/DDBJ databases">
        <title>The sialotranscriptome of Amblyomma triste, Amblyomma parvum and Amblyomma cajennense ticks, uncovered by 454-based RNA-seq.</title>
        <authorList>
            <person name="Garcia G.R."/>
            <person name="Gardinassi L.G."/>
            <person name="Ribeiro J.M."/>
            <person name="Anatriello E."/>
            <person name="Ferreira B.R."/>
            <person name="Moreira H.N."/>
            <person name="Mafra C."/>
            <person name="Olegario M.M."/>
            <person name="Szabo P.J."/>
            <person name="Miranda-Santos I.K."/>
            <person name="Maruyama S.R."/>
        </authorList>
    </citation>
    <scope>NUCLEOTIDE SEQUENCE</scope>
    <source>
        <strain evidence="1">Mato Grasso do Sul</strain>
        <tissue evidence="1">Salivary glands</tissue>
    </source>
</reference>
<dbReference type="AlphaFoldDB" id="A0A023G894"/>
<dbReference type="EMBL" id="GBBM01005454">
    <property type="protein sequence ID" value="JAC29964.1"/>
    <property type="molecule type" value="mRNA"/>
</dbReference>
<accession>A0A023G894</accession>
<organism evidence="1">
    <name type="scientific">Amblyomma triste</name>
    <name type="common">Neotropical tick</name>
    <dbReference type="NCBI Taxonomy" id="251400"/>
    <lineage>
        <taxon>Eukaryota</taxon>
        <taxon>Metazoa</taxon>
        <taxon>Ecdysozoa</taxon>
        <taxon>Arthropoda</taxon>
        <taxon>Chelicerata</taxon>
        <taxon>Arachnida</taxon>
        <taxon>Acari</taxon>
        <taxon>Parasitiformes</taxon>
        <taxon>Ixodida</taxon>
        <taxon>Ixodoidea</taxon>
        <taxon>Ixodidae</taxon>
        <taxon>Amblyomminae</taxon>
        <taxon>Amblyomma</taxon>
    </lineage>
</organism>
<evidence type="ECO:0000313" key="1">
    <source>
        <dbReference type="EMBL" id="JAC29964.1"/>
    </source>
</evidence>